<dbReference type="Gene3D" id="3.40.50.300">
    <property type="entry name" value="P-loop containing nucleotide triphosphate hydrolases"/>
    <property type="match status" value="1"/>
</dbReference>
<protein>
    <submittedName>
        <fullName evidence="2">ImuA family protein</fullName>
    </submittedName>
</protein>
<sequence>MSEPIPIRGDRPKSGVASNDPSAIPLLEKGRLHELHCSGEDRAAALSFALAMGQWDRDGMVFALHVPRKASLPLVLFGDGLAALGFPPHQLTIVEAASEVDMLRACHDAVRCSGVAAVLMEAEGRFADYDLTASRRLVLAAEASQNCVMLLRVGAEPRSSAAQTRWSISSAPSVPLEAGAPGGSAIHVELLRNRGGRAGRRWRLIWDDEHGTYRDADEREAVSGAVVPLSSLRAGAVGGARRSG</sequence>
<accession>A0ABW3P271</accession>
<dbReference type="EMBL" id="JBHTLS010000128">
    <property type="protein sequence ID" value="MFD1105867.1"/>
    <property type="molecule type" value="Genomic_DNA"/>
</dbReference>
<gene>
    <name evidence="2" type="ORF">ACFQ24_13460</name>
</gene>
<dbReference type="Proteomes" id="UP001597203">
    <property type="component" value="Unassembled WGS sequence"/>
</dbReference>
<keyword evidence="3" id="KW-1185">Reference proteome</keyword>
<evidence type="ECO:0000313" key="3">
    <source>
        <dbReference type="Proteomes" id="UP001597203"/>
    </source>
</evidence>
<proteinExistence type="predicted"/>
<name>A0ABW3P271_9SPHN</name>
<dbReference type="InterPro" id="IPR027417">
    <property type="entry name" value="P-loop_NTPase"/>
</dbReference>
<comment type="caution">
    <text evidence="2">The sequence shown here is derived from an EMBL/GenBank/DDBJ whole genome shotgun (WGS) entry which is preliminary data.</text>
</comment>
<organism evidence="2 3">
    <name type="scientific">Sphingobium olei</name>
    <dbReference type="NCBI Taxonomy" id="420955"/>
    <lineage>
        <taxon>Bacteria</taxon>
        <taxon>Pseudomonadati</taxon>
        <taxon>Pseudomonadota</taxon>
        <taxon>Alphaproteobacteria</taxon>
        <taxon>Sphingomonadales</taxon>
        <taxon>Sphingomonadaceae</taxon>
        <taxon>Sphingobium</taxon>
    </lineage>
</organism>
<dbReference type="SUPFAM" id="SSF52540">
    <property type="entry name" value="P-loop containing nucleoside triphosphate hydrolases"/>
    <property type="match status" value="1"/>
</dbReference>
<reference evidence="3" key="1">
    <citation type="journal article" date="2019" name="Int. J. Syst. Evol. Microbiol.">
        <title>The Global Catalogue of Microorganisms (GCM) 10K type strain sequencing project: providing services to taxonomists for standard genome sequencing and annotation.</title>
        <authorList>
            <consortium name="The Broad Institute Genomics Platform"/>
            <consortium name="The Broad Institute Genome Sequencing Center for Infectious Disease"/>
            <person name="Wu L."/>
            <person name="Ma J."/>
        </authorList>
    </citation>
    <scope>NUCLEOTIDE SEQUENCE [LARGE SCALE GENOMIC DNA]</scope>
    <source>
        <strain evidence="3">CCUG 54329</strain>
    </source>
</reference>
<feature type="region of interest" description="Disordered" evidence="1">
    <location>
        <begin position="1"/>
        <end position="20"/>
    </location>
</feature>
<dbReference type="RefSeq" id="WP_380912000.1">
    <property type="nucleotide sequence ID" value="NZ_JBHTLS010000128.1"/>
</dbReference>
<evidence type="ECO:0000313" key="2">
    <source>
        <dbReference type="EMBL" id="MFD1105867.1"/>
    </source>
</evidence>
<evidence type="ECO:0000256" key="1">
    <source>
        <dbReference type="SAM" id="MobiDB-lite"/>
    </source>
</evidence>